<proteinExistence type="predicted"/>
<dbReference type="RefSeq" id="WP_145077918.1">
    <property type="nucleotide sequence ID" value="NZ_CP036425.1"/>
</dbReference>
<keyword evidence="2" id="KW-0687">Ribonucleoprotein</keyword>
<name>A0A517YVH7_9BACT</name>
<dbReference type="SUPFAM" id="SSF69754">
    <property type="entry name" value="Ribosome binding protein Y (YfiA homologue)"/>
    <property type="match status" value="1"/>
</dbReference>
<evidence type="ECO:0000313" key="2">
    <source>
        <dbReference type="EMBL" id="QDU34237.1"/>
    </source>
</evidence>
<gene>
    <name evidence="2" type="ORF">KS4_23020</name>
</gene>
<keyword evidence="2" id="KW-0689">Ribosomal protein</keyword>
<keyword evidence="3" id="KW-1185">Reference proteome</keyword>
<accession>A0A517YVH7</accession>
<dbReference type="InterPro" id="IPR036567">
    <property type="entry name" value="RHF-like"/>
</dbReference>
<dbReference type="Pfam" id="PF02482">
    <property type="entry name" value="Ribosomal_S30AE"/>
    <property type="match status" value="1"/>
</dbReference>
<dbReference type="AlphaFoldDB" id="A0A517YVH7"/>
<evidence type="ECO:0000313" key="3">
    <source>
        <dbReference type="Proteomes" id="UP000317369"/>
    </source>
</evidence>
<dbReference type="GO" id="GO:0005840">
    <property type="term" value="C:ribosome"/>
    <property type="evidence" value="ECO:0007669"/>
    <property type="project" value="UniProtKB-KW"/>
</dbReference>
<evidence type="ECO:0000256" key="1">
    <source>
        <dbReference type="SAM" id="MobiDB-lite"/>
    </source>
</evidence>
<organism evidence="2 3">
    <name type="scientific">Poriferisphaera corsica</name>
    <dbReference type="NCBI Taxonomy" id="2528020"/>
    <lineage>
        <taxon>Bacteria</taxon>
        <taxon>Pseudomonadati</taxon>
        <taxon>Planctomycetota</taxon>
        <taxon>Phycisphaerae</taxon>
        <taxon>Phycisphaerales</taxon>
        <taxon>Phycisphaeraceae</taxon>
        <taxon>Poriferisphaera</taxon>
    </lineage>
</organism>
<dbReference type="InterPro" id="IPR003489">
    <property type="entry name" value="RHF/RaiA"/>
</dbReference>
<dbReference type="KEGG" id="pcor:KS4_23020"/>
<protein>
    <submittedName>
        <fullName evidence="2">Sigma 54 modulation protein / S30EA ribosomal protein</fullName>
    </submittedName>
</protein>
<dbReference type="Proteomes" id="UP000317369">
    <property type="component" value="Chromosome"/>
</dbReference>
<feature type="region of interest" description="Disordered" evidence="1">
    <location>
        <begin position="95"/>
        <end position="121"/>
    </location>
</feature>
<reference evidence="2 3" key="1">
    <citation type="submission" date="2019-02" db="EMBL/GenBank/DDBJ databases">
        <title>Deep-cultivation of Planctomycetes and their phenomic and genomic characterization uncovers novel biology.</title>
        <authorList>
            <person name="Wiegand S."/>
            <person name="Jogler M."/>
            <person name="Boedeker C."/>
            <person name="Pinto D."/>
            <person name="Vollmers J."/>
            <person name="Rivas-Marin E."/>
            <person name="Kohn T."/>
            <person name="Peeters S.H."/>
            <person name="Heuer A."/>
            <person name="Rast P."/>
            <person name="Oberbeckmann S."/>
            <person name="Bunk B."/>
            <person name="Jeske O."/>
            <person name="Meyerdierks A."/>
            <person name="Storesund J.E."/>
            <person name="Kallscheuer N."/>
            <person name="Luecker S."/>
            <person name="Lage O.M."/>
            <person name="Pohl T."/>
            <person name="Merkel B.J."/>
            <person name="Hornburger P."/>
            <person name="Mueller R.-W."/>
            <person name="Bruemmer F."/>
            <person name="Labrenz M."/>
            <person name="Spormann A.M."/>
            <person name="Op den Camp H."/>
            <person name="Overmann J."/>
            <person name="Amann R."/>
            <person name="Jetten M.S.M."/>
            <person name="Mascher T."/>
            <person name="Medema M.H."/>
            <person name="Devos D.P."/>
            <person name="Kaster A.-K."/>
            <person name="Ovreas L."/>
            <person name="Rohde M."/>
            <person name="Galperin M.Y."/>
            <person name="Jogler C."/>
        </authorList>
    </citation>
    <scope>NUCLEOTIDE SEQUENCE [LARGE SCALE GENOMIC DNA]</scope>
    <source>
        <strain evidence="2 3">KS4</strain>
    </source>
</reference>
<sequence>MDWQIRGLNISLSKPLKKHTESKLIAPLRKFKNAVNKVVIRFQDADLANHHSEVSAKALVILSNGRVIEIEQTNRNYYDAINQLADRIKLNVSKNLNKQRDKQRRASTRRVGNLFKRRSSN</sequence>
<dbReference type="EMBL" id="CP036425">
    <property type="protein sequence ID" value="QDU34237.1"/>
    <property type="molecule type" value="Genomic_DNA"/>
</dbReference>
<dbReference type="Gene3D" id="3.30.160.100">
    <property type="entry name" value="Ribosome hibernation promotion factor-like"/>
    <property type="match status" value="1"/>
</dbReference>